<evidence type="ECO:0000313" key="1">
    <source>
        <dbReference type="EMBL" id="KAL0955601.1"/>
    </source>
</evidence>
<dbReference type="Proteomes" id="UP001556367">
    <property type="component" value="Unassembled WGS sequence"/>
</dbReference>
<comment type="caution">
    <text evidence="1">The sequence shown here is derived from an EMBL/GenBank/DDBJ whole genome shotgun (WGS) entry which is preliminary data.</text>
</comment>
<gene>
    <name evidence="1" type="ORF">HGRIS_001835</name>
</gene>
<reference evidence="2" key="1">
    <citation type="submission" date="2024-06" db="EMBL/GenBank/DDBJ databases">
        <title>Multi-omics analyses provide insights into the biosynthesis of the anticancer antibiotic pleurotin in Hohenbuehelia grisea.</title>
        <authorList>
            <person name="Weaver J.A."/>
            <person name="Alberti F."/>
        </authorList>
    </citation>
    <scope>NUCLEOTIDE SEQUENCE [LARGE SCALE GENOMIC DNA]</scope>
    <source>
        <strain evidence="2">T-177</strain>
    </source>
</reference>
<organism evidence="1 2">
    <name type="scientific">Hohenbuehelia grisea</name>
    <dbReference type="NCBI Taxonomy" id="104357"/>
    <lineage>
        <taxon>Eukaryota</taxon>
        <taxon>Fungi</taxon>
        <taxon>Dikarya</taxon>
        <taxon>Basidiomycota</taxon>
        <taxon>Agaricomycotina</taxon>
        <taxon>Agaricomycetes</taxon>
        <taxon>Agaricomycetidae</taxon>
        <taxon>Agaricales</taxon>
        <taxon>Pleurotineae</taxon>
        <taxon>Pleurotaceae</taxon>
        <taxon>Hohenbuehelia</taxon>
    </lineage>
</organism>
<name>A0ABR3JKD6_9AGAR</name>
<proteinExistence type="predicted"/>
<evidence type="ECO:0000313" key="2">
    <source>
        <dbReference type="Proteomes" id="UP001556367"/>
    </source>
</evidence>
<dbReference type="EMBL" id="JASNQZ010000006">
    <property type="protein sequence ID" value="KAL0955601.1"/>
    <property type="molecule type" value="Genomic_DNA"/>
</dbReference>
<protein>
    <submittedName>
        <fullName evidence="1">Uncharacterized protein</fullName>
    </submittedName>
</protein>
<accession>A0ABR3JKD6</accession>
<keyword evidence="2" id="KW-1185">Reference proteome</keyword>
<sequence>MRPLSNESLDLISNDPNSLRPDFQLVSCRNLLKSNPPEACIAAVPKKYFADQVATQVMFALLHSGTFGSMNHLRLFMFTSIPGTWVVEDPTVLLPEWMDSVDANAFDALSFAVVHHPVSPSRETTVDRDLRLPICLLHPPLLAAIRGDANNPTSASDPQSAVRTQLTSIATTLFSIFSRMWELKYSSTSKPPMPSWFVFFGLVYLPNRVDIVAHHRLGRGSAFCVVSETIESFTIGSEEHIGDLLDLAMCLMTLQRHVFRMTALWEDFAWPWPDFNDCYNSIYEFLGRWTPSPSEAADLEGIVLHVQTVDVLLAEDESSWNVTPEEKADLHRSVAAWATHVSTFNPDAATNVFGDVPCEEDSSVATLEDPGPTSSHDPAIPSSFLDLYALSSSALAPNPQLPIVREADQLIRKKFRDAERTWYSRRSKLPIQMPCELVRHPEASAQAIWTSIYSAIIKFIRHRSTNLRPNVHLESASPPRPAPDFFQPLRSAEIQQSFLALFLSIPQMSMFLSPGKGLTEGFLTSVFGLQEVSGLFSRVFKVHLWAPQPGFSPVLVLGDLNSRMWRERVRCDPSLLDLPRSTIIHYVAIDALSPSLKDMICSFYLRNPDLYPWLFKDGDIAANSKLVQLPEHYFLHSFTFNDYTCALDLYWPSMGPIIDGKQY</sequence>